<organism evidence="1 2">
    <name type="scientific">Streptomyces atratus</name>
    <dbReference type="NCBI Taxonomy" id="1893"/>
    <lineage>
        <taxon>Bacteria</taxon>
        <taxon>Bacillati</taxon>
        <taxon>Actinomycetota</taxon>
        <taxon>Actinomycetes</taxon>
        <taxon>Kitasatosporales</taxon>
        <taxon>Streptomycetaceae</taxon>
        <taxon>Streptomyces</taxon>
    </lineage>
</organism>
<dbReference type="Gene3D" id="2.180.10.10">
    <property type="entry name" value="RHS repeat-associated core"/>
    <property type="match status" value="1"/>
</dbReference>
<reference evidence="1 2" key="1">
    <citation type="submission" date="2016-11" db="EMBL/GenBank/DDBJ databases">
        <authorList>
            <person name="Jaros S."/>
            <person name="Januszkiewicz K."/>
            <person name="Wedrychowicz H."/>
        </authorList>
    </citation>
    <scope>NUCLEOTIDE SEQUENCE [LARGE SCALE GENOMIC DNA]</scope>
    <source>
        <strain evidence="1 2">OK807</strain>
    </source>
</reference>
<accession>A0A1K2FDY8</accession>
<sequence>MQIRAEFTGASNASANSNPLTVVVDRTADTAAVQEVGPGSVNLLTGDYSISASDVSYYGLSVTRTASSRTPTKAAGQEGQAPVFGAAWMSGLTAELTESDYAYLRRVSDTAVTLVKTDGTKISFTSNAGRTGWVSEPGAADLVLKGTVGTAFTLSDGEGVVTEFTKADAGADAWQMTSSRLDGLDTTNTTMKSETVVVGGKTVARPVRIVAPTSAVDNATCLSAPTTKGCRVLEFVYATTTTATALAVGDYAGQVKDILLYATGKGETSSSVRSVSTYRYDAEGRLRQQWNPRLDQATQVQYAYDDAGRITTFRSSTDQPWTFTYGKAGDTVVAGEGMLLKASRPTLKQGTTDTVDGSAVTMIVYGVPLTGTTAPYKLSAADVKAWGQTDVPTDATAVFPADSVPASSTGADLAATAYGRANISYLNASGRTVNEATPGGHITTMESDRFGNTVRELTAGNRSIALGLTTADKEAQVDLGIGRLGSAERAMLLSTTTLYDDGGIRELQEFGPLRRLDLTRDLKSGSTTLASAGTSVIGRGWTAKEYDEGRPTDGTANVR</sequence>
<dbReference type="EMBL" id="FPJO01000067">
    <property type="protein sequence ID" value="SFY45253.1"/>
    <property type="molecule type" value="Genomic_DNA"/>
</dbReference>
<dbReference type="Proteomes" id="UP000181909">
    <property type="component" value="Unassembled WGS sequence"/>
</dbReference>
<evidence type="ECO:0000313" key="1">
    <source>
        <dbReference type="EMBL" id="SFY45253.1"/>
    </source>
</evidence>
<name>A0A1K2FDY8_STRAR</name>
<gene>
    <name evidence="1" type="ORF">SAMN02787144_10673</name>
</gene>
<evidence type="ECO:0000313" key="2">
    <source>
        <dbReference type="Proteomes" id="UP000181909"/>
    </source>
</evidence>
<dbReference type="AlphaFoldDB" id="A0A1K2FDY8"/>
<dbReference type="STRING" id="1893.SAMN02787144_10673"/>
<proteinExistence type="predicted"/>
<protein>
    <submittedName>
        <fullName evidence="1">YD repeat-containing protein</fullName>
    </submittedName>
</protein>